<reference evidence="1" key="3">
    <citation type="submission" date="2018-05" db="EMBL/GenBank/DDBJ databases">
        <title>OgluRS3 (Oryza glumaepatula Reference Sequence Version 3).</title>
        <authorList>
            <person name="Zhang J."/>
            <person name="Kudrna D."/>
            <person name="Lee S."/>
            <person name="Talag J."/>
            <person name="Welchert J."/>
            <person name="Wing R.A."/>
        </authorList>
    </citation>
    <scope>NUCLEOTIDE SEQUENCE [LARGE SCALE GENOMIC DNA]</scope>
</reference>
<dbReference type="Proteomes" id="UP000026961">
    <property type="component" value="Chromosome 1"/>
</dbReference>
<reference evidence="1" key="1">
    <citation type="submission" date="2013-08" db="EMBL/GenBank/DDBJ databases">
        <title>Oryza genome evolution.</title>
        <authorList>
            <person name="Wing R.A."/>
            <person name="Panaud O."/>
            <person name="Oliveira A.C."/>
        </authorList>
    </citation>
    <scope>NUCLEOTIDE SEQUENCE</scope>
</reference>
<keyword evidence="2" id="KW-1185">Reference proteome</keyword>
<evidence type="ECO:0000313" key="2">
    <source>
        <dbReference type="Proteomes" id="UP000026961"/>
    </source>
</evidence>
<dbReference type="HOGENOM" id="CLU_2296069_0_0_1"/>
<name>A0A0D9Y8I5_9ORYZ</name>
<dbReference type="Gramene" id="OGLUM01G17720.1">
    <property type="protein sequence ID" value="OGLUM01G17720.1"/>
    <property type="gene ID" value="OGLUM01G17720"/>
</dbReference>
<dbReference type="AlphaFoldDB" id="A0A0D9Y8I5"/>
<evidence type="ECO:0000313" key="1">
    <source>
        <dbReference type="EnsemblPlants" id="OGLUM01G17720.1"/>
    </source>
</evidence>
<organism evidence="1">
    <name type="scientific">Oryza glumipatula</name>
    <dbReference type="NCBI Taxonomy" id="40148"/>
    <lineage>
        <taxon>Eukaryota</taxon>
        <taxon>Viridiplantae</taxon>
        <taxon>Streptophyta</taxon>
        <taxon>Embryophyta</taxon>
        <taxon>Tracheophyta</taxon>
        <taxon>Spermatophyta</taxon>
        <taxon>Magnoliopsida</taxon>
        <taxon>Liliopsida</taxon>
        <taxon>Poales</taxon>
        <taxon>Poaceae</taxon>
        <taxon>BOP clade</taxon>
        <taxon>Oryzoideae</taxon>
        <taxon>Oryzeae</taxon>
        <taxon>Oryzinae</taxon>
        <taxon>Oryza</taxon>
    </lineage>
</organism>
<protein>
    <submittedName>
        <fullName evidence="1">Uncharacterized protein</fullName>
    </submittedName>
</protein>
<accession>A0A0D9Y8I5</accession>
<dbReference type="EnsemblPlants" id="OGLUM01G17720.1">
    <property type="protein sequence ID" value="OGLUM01G17720.1"/>
    <property type="gene ID" value="OGLUM01G17720"/>
</dbReference>
<sequence length="101" mass="10420">MDAAGTAAANGCSDGGGSRWMRWRWRTDAVVEAADGCGGDCSGGWIRDGGGSGWMLRRRWTDAATTAGACCCDAGEGGSVDAMSSVAEVYKPICGRYDART</sequence>
<reference evidence="1" key="2">
    <citation type="submission" date="2015-04" db="UniProtKB">
        <authorList>
            <consortium name="EnsemblPlants"/>
        </authorList>
    </citation>
    <scope>IDENTIFICATION</scope>
</reference>
<proteinExistence type="predicted"/>